<comment type="similarity">
    <text evidence="2">Belongs to the cyclin-dependent kinase 5 activator family.</text>
</comment>
<dbReference type="GO" id="GO:0005886">
    <property type="term" value="C:plasma membrane"/>
    <property type="evidence" value="ECO:0007669"/>
    <property type="project" value="UniProtKB-SubCell"/>
</dbReference>
<evidence type="ECO:0000256" key="6">
    <source>
        <dbReference type="ARBA" id="ARBA00023288"/>
    </source>
</evidence>
<protein>
    <recommendedName>
        <fullName evidence="10">Cyclin-dependent kinase 5 activator</fullName>
    </recommendedName>
</protein>
<dbReference type="GO" id="GO:0030426">
    <property type="term" value="C:growth cone"/>
    <property type="evidence" value="ECO:0007669"/>
    <property type="project" value="TreeGrafter"/>
</dbReference>
<organism evidence="8 9">
    <name type="scientific">Anopheles merus</name>
    <name type="common">Mosquito</name>
    <dbReference type="NCBI Taxonomy" id="30066"/>
    <lineage>
        <taxon>Eukaryota</taxon>
        <taxon>Metazoa</taxon>
        <taxon>Ecdysozoa</taxon>
        <taxon>Arthropoda</taxon>
        <taxon>Hexapoda</taxon>
        <taxon>Insecta</taxon>
        <taxon>Pterygota</taxon>
        <taxon>Neoptera</taxon>
        <taxon>Endopterygota</taxon>
        <taxon>Diptera</taxon>
        <taxon>Nematocera</taxon>
        <taxon>Culicoidea</taxon>
        <taxon>Culicidae</taxon>
        <taxon>Anophelinae</taxon>
        <taxon>Anopheles</taxon>
    </lineage>
</organism>
<dbReference type="VEuPathDB" id="VectorBase:AMEM013055"/>
<dbReference type="Gene3D" id="1.10.472.10">
    <property type="entry name" value="Cyclin-like"/>
    <property type="match status" value="1"/>
</dbReference>
<dbReference type="AlphaFoldDB" id="A0A182VDD0"/>
<evidence type="ECO:0008006" key="10">
    <source>
        <dbReference type="Google" id="ProtNLM"/>
    </source>
</evidence>
<dbReference type="InterPro" id="IPR004944">
    <property type="entry name" value="CDK5_activator"/>
</dbReference>
<sequence length="196" mass="21907">MADPYQLCLIPSRLTGSIYNTPNIIRSLAASQASTSELLKCLGMFLHDRCRKLRDFQAGDAVMWLRAVDRSLLLQGWQDVAFINPANVVFVYMLVRELVDGEETKEAELQAAVLTCLYLSYSYMGNEISYPLKPFLVEDSKDKFWDRCLLIVNRLSSNMLRINAEPGFFTEIFTELKACGMSTNANAGGNLPCGAA</sequence>
<name>A0A182VDD0_ANOME</name>
<dbReference type="VEuPathDB" id="VectorBase:AMEM21_002754"/>
<dbReference type="GO" id="GO:0012505">
    <property type="term" value="C:endomembrane system"/>
    <property type="evidence" value="ECO:0007669"/>
    <property type="project" value="UniProtKB-SubCell"/>
</dbReference>
<evidence type="ECO:0000313" key="8">
    <source>
        <dbReference type="EnsemblMetazoa" id="AMEM013055-PA"/>
    </source>
</evidence>
<keyword evidence="3" id="KW-1003">Cell membrane</keyword>
<accession>A0A182VDD0</accession>
<dbReference type="Proteomes" id="UP000075903">
    <property type="component" value="Unassembled WGS sequence"/>
</dbReference>
<dbReference type="PANTHER" id="PTHR23401:SF0">
    <property type="entry name" value="CYCLIN-DEPENDENT KINASE 5 ACTIVATOR"/>
    <property type="match status" value="1"/>
</dbReference>
<evidence type="ECO:0000313" key="9">
    <source>
        <dbReference type="Proteomes" id="UP000075903"/>
    </source>
</evidence>
<dbReference type="GO" id="GO:0016533">
    <property type="term" value="C:protein kinase 5 complex"/>
    <property type="evidence" value="ECO:0007669"/>
    <property type="project" value="InterPro"/>
</dbReference>
<dbReference type="GO" id="GO:0007411">
    <property type="term" value="P:axon guidance"/>
    <property type="evidence" value="ECO:0007669"/>
    <property type="project" value="TreeGrafter"/>
</dbReference>
<dbReference type="PANTHER" id="PTHR23401">
    <property type="entry name" value="CYCLIN DEPENDANT KINASE-5 ACTIVATOR"/>
    <property type="match status" value="1"/>
</dbReference>
<dbReference type="SUPFAM" id="SSF47954">
    <property type="entry name" value="Cyclin-like"/>
    <property type="match status" value="1"/>
</dbReference>
<comment type="subcellular location">
    <subcellularLocation>
        <location evidence="1">Cell membrane</location>
        <topology evidence="1">Lipid-anchor</topology>
    </subcellularLocation>
    <subcellularLocation>
        <location evidence="7">Endomembrane system</location>
        <topology evidence="7">Lipid-anchor</topology>
        <orientation evidence="7">Cytoplasmic side</orientation>
    </subcellularLocation>
</comment>
<dbReference type="Pfam" id="PF03261">
    <property type="entry name" value="CDK5_activator"/>
    <property type="match status" value="1"/>
</dbReference>
<evidence type="ECO:0000256" key="1">
    <source>
        <dbReference type="ARBA" id="ARBA00004193"/>
    </source>
</evidence>
<dbReference type="GO" id="GO:0019901">
    <property type="term" value="F:protein kinase binding"/>
    <property type="evidence" value="ECO:0007669"/>
    <property type="project" value="TreeGrafter"/>
</dbReference>
<keyword evidence="9" id="KW-1185">Reference proteome</keyword>
<evidence type="ECO:0000256" key="3">
    <source>
        <dbReference type="ARBA" id="ARBA00022475"/>
    </source>
</evidence>
<evidence type="ECO:0000256" key="5">
    <source>
        <dbReference type="ARBA" id="ARBA00023136"/>
    </source>
</evidence>
<keyword evidence="5" id="KW-0472">Membrane</keyword>
<dbReference type="FunFam" id="1.10.472.10:FF:000025">
    <property type="entry name" value="Cyclin-dependent kinase 5 activator"/>
    <property type="match status" value="1"/>
</dbReference>
<keyword evidence="6" id="KW-0449">Lipoprotein</keyword>
<keyword evidence="4" id="KW-0597">Phosphoprotein</keyword>
<proteinExistence type="inferred from homology"/>
<evidence type="ECO:0000256" key="2">
    <source>
        <dbReference type="ARBA" id="ARBA00010175"/>
    </source>
</evidence>
<dbReference type="STRING" id="30066.A0A182VDD0"/>
<evidence type="ECO:0000256" key="4">
    <source>
        <dbReference type="ARBA" id="ARBA00022553"/>
    </source>
</evidence>
<dbReference type="GO" id="GO:0005737">
    <property type="term" value="C:cytoplasm"/>
    <property type="evidence" value="ECO:0007669"/>
    <property type="project" value="TreeGrafter"/>
</dbReference>
<dbReference type="GO" id="GO:0061575">
    <property type="term" value="F:cyclin-dependent protein serine/threonine kinase activator activity"/>
    <property type="evidence" value="ECO:0007669"/>
    <property type="project" value="InterPro"/>
</dbReference>
<dbReference type="EnsemblMetazoa" id="AMEM013055-RA">
    <property type="protein sequence ID" value="AMEM013055-PA"/>
    <property type="gene ID" value="AMEM013055"/>
</dbReference>
<evidence type="ECO:0000256" key="7">
    <source>
        <dbReference type="ARBA" id="ARBA00046278"/>
    </source>
</evidence>
<reference evidence="8" key="1">
    <citation type="submission" date="2020-05" db="UniProtKB">
        <authorList>
            <consortium name="EnsemblMetazoa"/>
        </authorList>
    </citation>
    <scope>IDENTIFICATION</scope>
    <source>
        <strain evidence="8">MAF</strain>
    </source>
</reference>
<dbReference type="InterPro" id="IPR036915">
    <property type="entry name" value="Cyclin-like_sf"/>
</dbReference>